<dbReference type="EnsemblPlants" id="evm.model.ctgX114.2">
    <property type="protein sequence ID" value="cds.evm.model.ctgX114.2"/>
    <property type="gene ID" value="evm.TU.ctgX114.2"/>
</dbReference>
<keyword evidence="3" id="KW-1185">Reference proteome</keyword>
<name>A0A803QRI8_CANSA</name>
<accession>A0A803QRI8</accession>
<reference evidence="2" key="1">
    <citation type="submission" date="2021-03" db="UniProtKB">
        <authorList>
            <consortium name="EnsemblPlants"/>
        </authorList>
    </citation>
    <scope>IDENTIFICATION</scope>
</reference>
<dbReference type="AlphaFoldDB" id="A0A803QRI8"/>
<evidence type="ECO:0000256" key="1">
    <source>
        <dbReference type="SAM" id="MobiDB-lite"/>
    </source>
</evidence>
<dbReference type="Gramene" id="evm.model.ctgX114.2">
    <property type="protein sequence ID" value="cds.evm.model.ctgX114.2"/>
    <property type="gene ID" value="evm.TU.ctgX114.2"/>
</dbReference>
<feature type="region of interest" description="Disordered" evidence="1">
    <location>
        <begin position="114"/>
        <end position="133"/>
    </location>
</feature>
<organism evidence="2 3">
    <name type="scientific">Cannabis sativa</name>
    <name type="common">Hemp</name>
    <name type="synonym">Marijuana</name>
    <dbReference type="NCBI Taxonomy" id="3483"/>
    <lineage>
        <taxon>Eukaryota</taxon>
        <taxon>Viridiplantae</taxon>
        <taxon>Streptophyta</taxon>
        <taxon>Embryophyta</taxon>
        <taxon>Tracheophyta</taxon>
        <taxon>Spermatophyta</taxon>
        <taxon>Magnoliopsida</taxon>
        <taxon>eudicotyledons</taxon>
        <taxon>Gunneridae</taxon>
        <taxon>Pentapetalae</taxon>
        <taxon>rosids</taxon>
        <taxon>fabids</taxon>
        <taxon>Rosales</taxon>
        <taxon>Cannabaceae</taxon>
        <taxon>Cannabis</taxon>
    </lineage>
</organism>
<evidence type="ECO:0000313" key="2">
    <source>
        <dbReference type="EnsemblPlants" id="cds.evm.model.ctgX114.2"/>
    </source>
</evidence>
<proteinExistence type="predicted"/>
<protein>
    <submittedName>
        <fullName evidence="2">Uncharacterized protein</fullName>
    </submittedName>
</protein>
<evidence type="ECO:0000313" key="3">
    <source>
        <dbReference type="Proteomes" id="UP000596661"/>
    </source>
</evidence>
<sequence>MLAQSGSIREHYKPESGWAERLGILPRVPAVPIWITAALPDRHPRDSGRQVNLFLLARPYSSGYRVRLCLLEPPARRAAPEVLQGVTSVIISMHSLGGSVILITEEQLHDPHAGVGVPTGLTTRPSAPVATAG</sequence>
<dbReference type="Proteomes" id="UP000596661">
    <property type="component" value="Unassembled WGS sequence"/>
</dbReference>